<feature type="signal peptide" evidence="5">
    <location>
        <begin position="1"/>
        <end position="24"/>
    </location>
</feature>
<comment type="similarity">
    <text evidence="1">Belongs to the peptidase C40 family.</text>
</comment>
<dbReference type="PROSITE" id="PS51935">
    <property type="entry name" value="NLPC_P60"/>
    <property type="match status" value="1"/>
</dbReference>
<dbReference type="InterPro" id="IPR051202">
    <property type="entry name" value="Peptidase_C40"/>
</dbReference>
<feature type="domain" description="NlpC/P60" evidence="7">
    <location>
        <begin position="167"/>
        <end position="291"/>
    </location>
</feature>
<evidence type="ECO:0000256" key="3">
    <source>
        <dbReference type="ARBA" id="ARBA00022801"/>
    </source>
</evidence>
<gene>
    <name evidence="8" type="ORF">CLIT_11c00720</name>
</gene>
<keyword evidence="9" id="KW-1185">Reference proteome</keyword>
<dbReference type="Gene3D" id="3.90.1720.10">
    <property type="entry name" value="endopeptidase domain like (from Nostoc punctiforme)"/>
    <property type="match status" value="1"/>
</dbReference>
<protein>
    <submittedName>
        <fullName evidence="8">NLP/P60 protein</fullName>
    </submittedName>
</protein>
<dbReference type="SUPFAM" id="SSF54001">
    <property type="entry name" value="Cysteine proteinases"/>
    <property type="match status" value="1"/>
</dbReference>
<dbReference type="PANTHER" id="PTHR47053:SF1">
    <property type="entry name" value="MUREIN DD-ENDOPEPTIDASE MEPH-RELATED"/>
    <property type="match status" value="1"/>
</dbReference>
<evidence type="ECO:0000259" key="7">
    <source>
        <dbReference type="PROSITE" id="PS51935"/>
    </source>
</evidence>
<dbReference type="OrthoDB" id="9808890at2"/>
<accession>A0A069RE75</accession>
<dbReference type="Proteomes" id="UP000027946">
    <property type="component" value="Unassembled WGS sequence"/>
</dbReference>
<keyword evidence="4" id="KW-0788">Thiol protease</keyword>
<organism evidence="8 9">
    <name type="scientific">Peptoclostridium litorale DSM 5388</name>
    <dbReference type="NCBI Taxonomy" id="1121324"/>
    <lineage>
        <taxon>Bacteria</taxon>
        <taxon>Bacillati</taxon>
        <taxon>Bacillota</taxon>
        <taxon>Clostridia</taxon>
        <taxon>Peptostreptococcales</taxon>
        <taxon>Peptoclostridiaceae</taxon>
        <taxon>Peptoclostridium</taxon>
    </lineage>
</organism>
<dbReference type="GO" id="GO:0008234">
    <property type="term" value="F:cysteine-type peptidase activity"/>
    <property type="evidence" value="ECO:0007669"/>
    <property type="project" value="UniProtKB-KW"/>
</dbReference>
<feature type="domain" description="SH3b" evidence="6">
    <location>
        <begin position="27"/>
        <end position="90"/>
    </location>
</feature>
<evidence type="ECO:0000313" key="8">
    <source>
        <dbReference type="EMBL" id="KDR95043.1"/>
    </source>
</evidence>
<proteinExistence type="inferred from homology"/>
<evidence type="ECO:0000256" key="4">
    <source>
        <dbReference type="ARBA" id="ARBA00022807"/>
    </source>
</evidence>
<dbReference type="InterPro" id="IPR003646">
    <property type="entry name" value="SH3-like_bac-type"/>
</dbReference>
<evidence type="ECO:0000256" key="2">
    <source>
        <dbReference type="ARBA" id="ARBA00022670"/>
    </source>
</evidence>
<dbReference type="InterPro" id="IPR038765">
    <property type="entry name" value="Papain-like_cys_pep_sf"/>
</dbReference>
<dbReference type="EMBL" id="JJMM01000011">
    <property type="protein sequence ID" value="KDR95043.1"/>
    <property type="molecule type" value="Genomic_DNA"/>
</dbReference>
<keyword evidence="3" id="KW-0378">Hydrolase</keyword>
<keyword evidence="2" id="KW-0645">Protease</keyword>
<dbReference type="AlphaFoldDB" id="A0A069RE75"/>
<dbReference type="SMART" id="SM00287">
    <property type="entry name" value="SH3b"/>
    <property type="match status" value="2"/>
</dbReference>
<evidence type="ECO:0000256" key="1">
    <source>
        <dbReference type="ARBA" id="ARBA00007074"/>
    </source>
</evidence>
<dbReference type="GO" id="GO:0006508">
    <property type="term" value="P:proteolysis"/>
    <property type="evidence" value="ECO:0007669"/>
    <property type="project" value="UniProtKB-KW"/>
</dbReference>
<sequence>MNKKIGVLFSIIVAVGLTGSSSFAQSYNLGKVHANVLNVRSESNSNSSVVSKLNNDSEVLIVDKVEGWYKIKTSQTSEGWISSEYTSVVQAGVDGVVNAEDVNVRQGASLESPVVANLGKGEKVRVIDKNDGWAKVSMKSGEEAYIYDKFVDIPMLKENVQAVSRGGSRGSAAANLGLSLLGKDYHWGAEGPNAFDCSGFTRYVYKKALGKSIPHSSKAQSTNGETIAKSDLQSGDLVFFTTDRSGSVNHVGIYIGSGKFVHASSAKDKVMVSPLDSGFYQETYKWAKRIGS</sequence>
<dbReference type="Pfam" id="PF08239">
    <property type="entry name" value="SH3_3"/>
    <property type="match status" value="2"/>
</dbReference>
<dbReference type="PANTHER" id="PTHR47053">
    <property type="entry name" value="MUREIN DD-ENDOPEPTIDASE MEPH-RELATED"/>
    <property type="match status" value="1"/>
</dbReference>
<feature type="domain" description="SH3b" evidence="6">
    <location>
        <begin position="92"/>
        <end position="155"/>
    </location>
</feature>
<dbReference type="Gene3D" id="2.30.30.40">
    <property type="entry name" value="SH3 Domains"/>
    <property type="match status" value="2"/>
</dbReference>
<comment type="caution">
    <text evidence="8">The sequence shown here is derived from an EMBL/GenBank/DDBJ whole genome shotgun (WGS) entry which is preliminary data.</text>
</comment>
<dbReference type="STRING" id="1121324.CLIT_11c00720"/>
<dbReference type="PROSITE" id="PS51781">
    <property type="entry name" value="SH3B"/>
    <property type="match status" value="2"/>
</dbReference>
<dbReference type="InterPro" id="IPR000064">
    <property type="entry name" value="NLP_P60_dom"/>
</dbReference>
<reference evidence="8 9" key="1">
    <citation type="submission" date="2014-03" db="EMBL/GenBank/DDBJ databases">
        <title>Genome sequence of Clostridium litorale W6, DSM 5388.</title>
        <authorList>
            <person name="Poehlein A."/>
            <person name="Jagirdar A."/>
            <person name="Khonsari B."/>
            <person name="Chibani C.M."/>
            <person name="Gutierrez Gutierrez D.A."/>
            <person name="Davydova E."/>
            <person name="Alghaithi H.S."/>
            <person name="Nair K.P."/>
            <person name="Dhamotharan K."/>
            <person name="Chandran L."/>
            <person name="G W."/>
            <person name="Daniel R."/>
        </authorList>
    </citation>
    <scope>NUCLEOTIDE SEQUENCE [LARGE SCALE GENOMIC DNA]</scope>
    <source>
        <strain evidence="8 9">W6</strain>
    </source>
</reference>
<dbReference type="Pfam" id="PF00877">
    <property type="entry name" value="NLPC_P60"/>
    <property type="match status" value="1"/>
</dbReference>
<evidence type="ECO:0000313" key="9">
    <source>
        <dbReference type="Proteomes" id="UP000027946"/>
    </source>
</evidence>
<dbReference type="RefSeq" id="WP_038264909.1">
    <property type="nucleotide sequence ID" value="NZ_FSRH01000002.1"/>
</dbReference>
<evidence type="ECO:0000259" key="6">
    <source>
        <dbReference type="PROSITE" id="PS51781"/>
    </source>
</evidence>
<evidence type="ECO:0000256" key="5">
    <source>
        <dbReference type="SAM" id="SignalP"/>
    </source>
</evidence>
<keyword evidence="5" id="KW-0732">Signal</keyword>
<name>A0A069RE75_PEPLI</name>
<feature type="chain" id="PRO_5010237724" evidence="5">
    <location>
        <begin position="25"/>
        <end position="292"/>
    </location>
</feature>
<dbReference type="eggNOG" id="COG0791">
    <property type="taxonomic scope" value="Bacteria"/>
</dbReference>